<reference evidence="2 3" key="1">
    <citation type="journal article" date="2023" name="Hortic Res">
        <title>Pangenome of water caltrop reveals structural variations and asymmetric subgenome divergence after allopolyploidization.</title>
        <authorList>
            <person name="Zhang X."/>
            <person name="Chen Y."/>
            <person name="Wang L."/>
            <person name="Yuan Y."/>
            <person name="Fang M."/>
            <person name="Shi L."/>
            <person name="Lu R."/>
            <person name="Comes H.P."/>
            <person name="Ma Y."/>
            <person name="Chen Y."/>
            <person name="Huang G."/>
            <person name="Zhou Y."/>
            <person name="Zheng Z."/>
            <person name="Qiu Y."/>
        </authorList>
    </citation>
    <scope>NUCLEOTIDE SEQUENCE [LARGE SCALE GENOMIC DNA]</scope>
    <source>
        <tissue evidence="2">Roots</tissue>
    </source>
</reference>
<name>A0AAN7PZD3_9MYRT</name>
<keyword evidence="3" id="KW-1185">Reference proteome</keyword>
<gene>
    <name evidence="2" type="ORF">SAY87_006924</name>
</gene>
<evidence type="ECO:0000313" key="3">
    <source>
        <dbReference type="Proteomes" id="UP001345219"/>
    </source>
</evidence>
<feature type="region of interest" description="Disordered" evidence="1">
    <location>
        <begin position="51"/>
        <end position="85"/>
    </location>
</feature>
<accession>A0AAN7PZD3</accession>
<dbReference type="EMBL" id="JAXIOK010000013">
    <property type="protein sequence ID" value="KAK4756797.1"/>
    <property type="molecule type" value="Genomic_DNA"/>
</dbReference>
<dbReference type="AlphaFoldDB" id="A0AAN7PZD3"/>
<proteinExistence type="predicted"/>
<evidence type="ECO:0000313" key="2">
    <source>
        <dbReference type="EMBL" id="KAK4756797.1"/>
    </source>
</evidence>
<dbReference type="Proteomes" id="UP001345219">
    <property type="component" value="Chromosome 6"/>
</dbReference>
<evidence type="ECO:0000256" key="1">
    <source>
        <dbReference type="SAM" id="MobiDB-lite"/>
    </source>
</evidence>
<comment type="caution">
    <text evidence="2">The sequence shown here is derived from an EMBL/GenBank/DDBJ whole genome shotgun (WGS) entry which is preliminary data.</text>
</comment>
<protein>
    <submittedName>
        <fullName evidence="2">Uncharacterized protein</fullName>
    </submittedName>
</protein>
<sequence>MAHIQRIQNKVADPLLGGILFKLPVALSRMRSISLPKRVAKIVTDQSLSSREYVQAQQHHDRVPEPANHPGSNTNHGRGSLDGEEHHNLRELPADAAPRHWLHHPGGLLDGVHRGLLGCGLGAAALPAGHIGPGRGPQVLDHPQEVHNWIQCLQQDNILDAIGLPEASHVPCSVWLLQAADVVHLQRGGGDGDGATSGPGSRLLQVEQRRGRAVLRVRLLQGRGAREHQGRLAKDLRAQHRRAPAAHRRLFRWMLRLPKHEAVGDRSPLRPEPDEQGRTQVGLRLVEKVAQLQRVAVLTLFGLCYSL</sequence>
<organism evidence="2 3">
    <name type="scientific">Trapa incisa</name>
    <dbReference type="NCBI Taxonomy" id="236973"/>
    <lineage>
        <taxon>Eukaryota</taxon>
        <taxon>Viridiplantae</taxon>
        <taxon>Streptophyta</taxon>
        <taxon>Embryophyta</taxon>
        <taxon>Tracheophyta</taxon>
        <taxon>Spermatophyta</taxon>
        <taxon>Magnoliopsida</taxon>
        <taxon>eudicotyledons</taxon>
        <taxon>Gunneridae</taxon>
        <taxon>Pentapetalae</taxon>
        <taxon>rosids</taxon>
        <taxon>malvids</taxon>
        <taxon>Myrtales</taxon>
        <taxon>Lythraceae</taxon>
        <taxon>Trapa</taxon>
    </lineage>
</organism>